<dbReference type="Gramene" id="ERM96837">
    <property type="protein sequence ID" value="ERM96837"/>
    <property type="gene ID" value="AMTR_s00128p00102650"/>
</dbReference>
<organism evidence="2 3">
    <name type="scientific">Amborella trichopoda</name>
    <dbReference type="NCBI Taxonomy" id="13333"/>
    <lineage>
        <taxon>Eukaryota</taxon>
        <taxon>Viridiplantae</taxon>
        <taxon>Streptophyta</taxon>
        <taxon>Embryophyta</taxon>
        <taxon>Tracheophyta</taxon>
        <taxon>Spermatophyta</taxon>
        <taxon>Magnoliopsida</taxon>
        <taxon>Amborellales</taxon>
        <taxon>Amborellaceae</taxon>
        <taxon>Amborella</taxon>
    </lineage>
</organism>
<feature type="compositionally biased region" description="Polar residues" evidence="1">
    <location>
        <begin position="85"/>
        <end position="104"/>
    </location>
</feature>
<reference evidence="3" key="1">
    <citation type="journal article" date="2013" name="Science">
        <title>The Amborella genome and the evolution of flowering plants.</title>
        <authorList>
            <consortium name="Amborella Genome Project"/>
        </authorList>
    </citation>
    <scope>NUCLEOTIDE SEQUENCE [LARGE SCALE GENOMIC DNA]</scope>
</reference>
<gene>
    <name evidence="2" type="ORF">AMTR_s00128p00102650</name>
</gene>
<dbReference type="Pfam" id="PF14223">
    <property type="entry name" value="Retrotran_gag_2"/>
    <property type="match status" value="1"/>
</dbReference>
<dbReference type="HOGENOM" id="CLU_2100192_0_0_1"/>
<evidence type="ECO:0000313" key="2">
    <source>
        <dbReference type="EMBL" id="ERM96837.1"/>
    </source>
</evidence>
<protein>
    <submittedName>
        <fullName evidence="2">Uncharacterized protein</fullName>
    </submittedName>
</protein>
<feature type="region of interest" description="Disordered" evidence="1">
    <location>
        <begin position="80"/>
        <end position="116"/>
    </location>
</feature>
<name>W1NLV5_AMBTC</name>
<evidence type="ECO:0000313" key="3">
    <source>
        <dbReference type="Proteomes" id="UP000017836"/>
    </source>
</evidence>
<dbReference type="EMBL" id="KI396767">
    <property type="protein sequence ID" value="ERM96837.1"/>
    <property type="molecule type" value="Genomic_DNA"/>
</dbReference>
<accession>W1NLV5</accession>
<sequence length="116" mass="13423">MAILRLKDERGKLTMHIQIFSAMIRELEAVDIKADKKMQVCYLLNTIPSSWEAFISVLTTQESMPKLDGIITKLKAEEERRMTHDTPTTNDSMNLVNLKPNSSFIRKKERQGQEQK</sequence>
<proteinExistence type="predicted"/>
<keyword evidence="3" id="KW-1185">Reference proteome</keyword>
<evidence type="ECO:0000256" key="1">
    <source>
        <dbReference type="SAM" id="MobiDB-lite"/>
    </source>
</evidence>
<dbReference type="AlphaFoldDB" id="W1NLV5"/>
<dbReference type="Proteomes" id="UP000017836">
    <property type="component" value="Unassembled WGS sequence"/>
</dbReference>